<dbReference type="SMART" id="SM00355">
    <property type="entry name" value="ZnF_C2H2"/>
    <property type="match status" value="3"/>
</dbReference>
<feature type="region of interest" description="Disordered" evidence="6">
    <location>
        <begin position="207"/>
        <end position="240"/>
    </location>
</feature>
<evidence type="ECO:0000256" key="3">
    <source>
        <dbReference type="ARBA" id="ARBA00022902"/>
    </source>
</evidence>
<feature type="compositionally biased region" description="Low complexity" evidence="6">
    <location>
        <begin position="289"/>
        <end position="298"/>
    </location>
</feature>
<comment type="function">
    <text evidence="5">Putative transcription factor required for axon growth and guidance in the central and peripheral nervous systems. Repels CNS axons away from the midline by promoting the expression of the midline repellent sli and its receptor robo.</text>
</comment>
<accession>A0A7R8ZII3</accession>
<dbReference type="Pfam" id="PF00096">
    <property type="entry name" value="zf-C2H2"/>
    <property type="match status" value="1"/>
</dbReference>
<sequence length="531" mass="57815">MYISGMGEKPAQAVTGQEFCLKWNNHQATLVSILEQQYRQESFVDVTLAVEGVQLMAHKMVLCACSPYFASILTDTPDKHPIVILKDVSPTDMRAILEFMYRTAAVRSLLRHGFFSLNASGHWRRTLPIANHAAEKSSEEERDVRPRSTLSMSSAMMTLPSSAQYGWEYRRADKYAIKIGDCCNASVKRCVSVFTCVALIAPLLSSPPGGVGKNRGQESPLPKSTRTSGSPSFPSGEVSVSEDSLDRLLKVAESLCVRGLADVGSEMHNGTVNTPLTAPGQTQLPSPAPAVTTTSSSPARKKHRRIARSVASPLNVHIPRESPNASSLEPDSASQDPEEIRESEAGRDSSSSGGSPPEKKRKKNQNEEADSQGDEINSSSGSVHAYSHPAYLLSSPDLKRRVDDVYTPGPPYKCASCPKEFTERSAYLRHRDRTHSDAIHPCPDCGSTFKRTDHLSRHLRTVHAHVCPFCSQTAAGRADYEMHILTNHAQEAESSSLKEKVVNNNSTTTGGGSRLEDLGVLKTEPDSNSAK</sequence>
<dbReference type="EMBL" id="OB660641">
    <property type="protein sequence ID" value="CAD7225708.1"/>
    <property type="molecule type" value="Genomic_DNA"/>
</dbReference>
<dbReference type="GO" id="GO:0006357">
    <property type="term" value="P:regulation of transcription by RNA polymerase II"/>
    <property type="evidence" value="ECO:0007669"/>
    <property type="project" value="TreeGrafter"/>
</dbReference>
<keyword evidence="1" id="KW-0217">Developmental protein</keyword>
<evidence type="ECO:0000256" key="6">
    <source>
        <dbReference type="SAM" id="MobiDB-lite"/>
    </source>
</evidence>
<dbReference type="Gene3D" id="3.30.710.10">
    <property type="entry name" value="Potassium Channel Kv1.1, Chain A"/>
    <property type="match status" value="1"/>
</dbReference>
<dbReference type="Pfam" id="PF00651">
    <property type="entry name" value="BTB"/>
    <property type="match status" value="1"/>
</dbReference>
<dbReference type="PROSITE" id="PS50157">
    <property type="entry name" value="ZINC_FINGER_C2H2_2"/>
    <property type="match status" value="2"/>
</dbReference>
<dbReference type="InterPro" id="IPR011333">
    <property type="entry name" value="SKP1/BTB/POZ_sf"/>
</dbReference>
<organism evidence="7">
    <name type="scientific">Cyprideis torosa</name>
    <dbReference type="NCBI Taxonomy" id="163714"/>
    <lineage>
        <taxon>Eukaryota</taxon>
        <taxon>Metazoa</taxon>
        <taxon>Ecdysozoa</taxon>
        <taxon>Arthropoda</taxon>
        <taxon>Crustacea</taxon>
        <taxon>Oligostraca</taxon>
        <taxon>Ostracoda</taxon>
        <taxon>Podocopa</taxon>
        <taxon>Podocopida</taxon>
        <taxon>Cytherocopina</taxon>
        <taxon>Cytheroidea</taxon>
        <taxon>Cytherideidae</taxon>
        <taxon>Cyprideis</taxon>
    </lineage>
</organism>
<evidence type="ECO:0000256" key="4">
    <source>
        <dbReference type="ARBA" id="ARBA00023242"/>
    </source>
</evidence>
<dbReference type="SUPFAM" id="SSF54695">
    <property type="entry name" value="POZ domain"/>
    <property type="match status" value="1"/>
</dbReference>
<dbReference type="InterPro" id="IPR013087">
    <property type="entry name" value="Znf_C2H2_type"/>
</dbReference>
<dbReference type="PANTHER" id="PTHR23110:SF111">
    <property type="entry name" value="LONGITUDINALS LACKING PROTEIN, ISOFORMS F_I_K_T"/>
    <property type="match status" value="1"/>
</dbReference>
<dbReference type="AlphaFoldDB" id="A0A7R8ZII3"/>
<evidence type="ECO:0000256" key="5">
    <source>
        <dbReference type="ARBA" id="ARBA00037382"/>
    </source>
</evidence>
<reference evidence="7" key="1">
    <citation type="submission" date="2020-11" db="EMBL/GenBank/DDBJ databases">
        <authorList>
            <person name="Tran Van P."/>
        </authorList>
    </citation>
    <scope>NUCLEOTIDE SEQUENCE</scope>
</reference>
<feature type="region of interest" description="Disordered" evidence="6">
    <location>
        <begin position="491"/>
        <end position="531"/>
    </location>
</feature>
<name>A0A7R8ZII3_9CRUS</name>
<evidence type="ECO:0000256" key="1">
    <source>
        <dbReference type="ARBA" id="ARBA00022473"/>
    </source>
</evidence>
<dbReference type="CDD" id="cd18315">
    <property type="entry name" value="BTB_POZ_BAB-like"/>
    <property type="match status" value="1"/>
</dbReference>
<proteinExistence type="predicted"/>
<feature type="compositionally biased region" description="Polar residues" evidence="6">
    <location>
        <begin position="222"/>
        <end position="233"/>
    </location>
</feature>
<dbReference type="GO" id="GO:0048513">
    <property type="term" value="P:animal organ development"/>
    <property type="evidence" value="ECO:0007669"/>
    <property type="project" value="UniProtKB-ARBA"/>
</dbReference>
<dbReference type="GO" id="GO:0003006">
    <property type="term" value="P:developmental process involved in reproduction"/>
    <property type="evidence" value="ECO:0007669"/>
    <property type="project" value="UniProtKB-ARBA"/>
</dbReference>
<keyword evidence="4" id="KW-0539">Nucleus</keyword>
<feature type="compositionally biased region" description="Basic and acidic residues" evidence="6">
    <location>
        <begin position="338"/>
        <end position="347"/>
    </location>
</feature>
<dbReference type="PROSITE" id="PS00028">
    <property type="entry name" value="ZINC_FINGER_C2H2_1"/>
    <property type="match status" value="2"/>
</dbReference>
<feature type="compositionally biased region" description="Basic and acidic residues" evidence="6">
    <location>
        <begin position="514"/>
        <end position="525"/>
    </location>
</feature>
<feature type="compositionally biased region" description="Polar residues" evidence="6">
    <location>
        <begin position="268"/>
        <end position="284"/>
    </location>
</feature>
<feature type="compositionally biased region" description="Polar residues" evidence="6">
    <location>
        <begin position="323"/>
        <end position="335"/>
    </location>
</feature>
<dbReference type="InterPro" id="IPR051095">
    <property type="entry name" value="Dros_DevTransReg"/>
</dbReference>
<dbReference type="GO" id="GO:0005634">
    <property type="term" value="C:nucleus"/>
    <property type="evidence" value="ECO:0007669"/>
    <property type="project" value="TreeGrafter"/>
</dbReference>
<evidence type="ECO:0000256" key="2">
    <source>
        <dbReference type="ARBA" id="ARBA00022782"/>
    </source>
</evidence>
<dbReference type="SMART" id="SM00225">
    <property type="entry name" value="BTB"/>
    <property type="match status" value="1"/>
</dbReference>
<dbReference type="PROSITE" id="PS50097">
    <property type="entry name" value="BTB"/>
    <property type="match status" value="1"/>
</dbReference>
<dbReference type="OrthoDB" id="2311693at2759"/>
<keyword evidence="2" id="KW-0221">Differentiation</keyword>
<dbReference type="PANTHER" id="PTHR23110">
    <property type="entry name" value="BTB DOMAIN TRANSCRIPTION FACTOR"/>
    <property type="match status" value="1"/>
</dbReference>
<dbReference type="InterPro" id="IPR036236">
    <property type="entry name" value="Znf_C2H2_sf"/>
</dbReference>
<keyword evidence="3" id="KW-0524">Neurogenesis</keyword>
<feature type="region of interest" description="Disordered" evidence="6">
    <location>
        <begin position="265"/>
        <end position="383"/>
    </location>
</feature>
<gene>
    <name evidence="7" type="ORF">CTOB1V02_LOCUS3640</name>
</gene>
<dbReference type="SUPFAM" id="SSF57667">
    <property type="entry name" value="beta-beta-alpha zinc fingers"/>
    <property type="match status" value="1"/>
</dbReference>
<dbReference type="InterPro" id="IPR000210">
    <property type="entry name" value="BTB/POZ_dom"/>
</dbReference>
<dbReference type="Gene3D" id="3.30.160.60">
    <property type="entry name" value="Classic Zinc Finger"/>
    <property type="match status" value="2"/>
</dbReference>
<dbReference type="GO" id="GO:0048666">
    <property type="term" value="P:neuron development"/>
    <property type="evidence" value="ECO:0007669"/>
    <property type="project" value="UniProtKB-ARBA"/>
</dbReference>
<evidence type="ECO:0000313" key="7">
    <source>
        <dbReference type="EMBL" id="CAD7225708.1"/>
    </source>
</evidence>
<protein>
    <submittedName>
        <fullName evidence="7">Uncharacterized protein</fullName>
    </submittedName>
</protein>